<dbReference type="GO" id="GO:0031146">
    <property type="term" value="P:SCF-dependent proteasomal ubiquitin-dependent protein catabolic process"/>
    <property type="evidence" value="ECO:0007669"/>
    <property type="project" value="TreeGrafter"/>
</dbReference>
<dbReference type="PANTHER" id="PTHR13318">
    <property type="entry name" value="PARTNER OF PAIRED, ISOFORM B-RELATED"/>
    <property type="match status" value="1"/>
</dbReference>
<organism evidence="2 3">
    <name type="scientific">Kingdonia uniflora</name>
    <dbReference type="NCBI Taxonomy" id="39325"/>
    <lineage>
        <taxon>Eukaryota</taxon>
        <taxon>Viridiplantae</taxon>
        <taxon>Streptophyta</taxon>
        <taxon>Embryophyta</taxon>
        <taxon>Tracheophyta</taxon>
        <taxon>Spermatophyta</taxon>
        <taxon>Magnoliopsida</taxon>
        <taxon>Ranunculales</taxon>
        <taxon>Circaeasteraceae</taxon>
        <taxon>Kingdonia</taxon>
    </lineage>
</organism>
<dbReference type="SUPFAM" id="SSF52047">
    <property type="entry name" value="RNI-like"/>
    <property type="match status" value="1"/>
</dbReference>
<name>A0A7J7N3W3_9MAGN</name>
<protein>
    <submittedName>
        <fullName evidence="2">Uncharacterized protein</fullName>
    </submittedName>
</protein>
<dbReference type="InterPro" id="IPR032675">
    <property type="entry name" value="LRR_dom_sf"/>
</dbReference>
<dbReference type="PANTHER" id="PTHR13318:SF92">
    <property type="entry name" value="F-BOX_LRR-REPEAT PROTEIN 8-RELATED"/>
    <property type="match status" value="1"/>
</dbReference>
<gene>
    <name evidence="2" type="ORF">GIB67_013831</name>
</gene>
<dbReference type="Proteomes" id="UP000541444">
    <property type="component" value="Unassembled WGS sequence"/>
</dbReference>
<keyword evidence="1" id="KW-0175">Coiled coil</keyword>
<dbReference type="Gene3D" id="3.80.10.10">
    <property type="entry name" value="Ribonuclease Inhibitor"/>
    <property type="match status" value="1"/>
</dbReference>
<dbReference type="AlphaFoldDB" id="A0A7J7N3W3"/>
<evidence type="ECO:0000313" key="3">
    <source>
        <dbReference type="Proteomes" id="UP000541444"/>
    </source>
</evidence>
<dbReference type="GO" id="GO:0019005">
    <property type="term" value="C:SCF ubiquitin ligase complex"/>
    <property type="evidence" value="ECO:0007669"/>
    <property type="project" value="TreeGrafter"/>
</dbReference>
<evidence type="ECO:0000256" key="1">
    <source>
        <dbReference type="SAM" id="Coils"/>
    </source>
</evidence>
<reference evidence="2 3" key="1">
    <citation type="journal article" date="2020" name="IScience">
        <title>Genome Sequencing of the Endangered Kingdonia uniflora (Circaeasteraceae, Ranunculales) Reveals Potential Mechanisms of Evolutionary Specialization.</title>
        <authorList>
            <person name="Sun Y."/>
            <person name="Deng T."/>
            <person name="Zhang A."/>
            <person name="Moore M.J."/>
            <person name="Landis J.B."/>
            <person name="Lin N."/>
            <person name="Zhang H."/>
            <person name="Zhang X."/>
            <person name="Huang J."/>
            <person name="Zhang X."/>
            <person name="Sun H."/>
            <person name="Wang H."/>
        </authorList>
    </citation>
    <scope>NUCLEOTIDE SEQUENCE [LARGE SCALE GENOMIC DNA]</scope>
    <source>
        <strain evidence="2">TB1705</strain>
        <tissue evidence="2">Leaf</tissue>
    </source>
</reference>
<evidence type="ECO:0000313" key="2">
    <source>
        <dbReference type="EMBL" id="KAF6161754.1"/>
    </source>
</evidence>
<accession>A0A7J7N3W3</accession>
<keyword evidence="3" id="KW-1185">Reference proteome</keyword>
<dbReference type="EMBL" id="JACGCM010001097">
    <property type="protein sequence ID" value="KAF6161754.1"/>
    <property type="molecule type" value="Genomic_DNA"/>
</dbReference>
<proteinExistence type="predicted"/>
<comment type="caution">
    <text evidence="2">The sequence shown here is derived from an EMBL/GenBank/DDBJ whole genome shotgun (WGS) entry which is preliminary data.</text>
</comment>
<dbReference type="OrthoDB" id="423607at2759"/>
<sequence length="674" mass="75681">MSLVEIHLERLQVSHRGLVAISNCLDLEILHLVKTLECTIAALVSIANRYKLLRKLHIDRWKTNRIGNKELIAIAKRYPNLQELVLIGVNPTSLSLGLLEICCIASEYMALKKFCIKGRPVSNHGLEVLAVGCPNLVKVKVKKCREYPSDVAVVEYKGLIIHSGVEADIAFSSNGRSSLSKEGISVGISVLVEAGTWEERNINSWASTRIKRERRKIRGFDKELSEGDKWLKRAKDSGSRRWQYNSVVRGKLGSTTNSHSDTKGFPGQLVSYPPGSDAFKVFYKAKVAVGGKWGNYIEFVGRQFKGCTVAEGEKYYYLLANLEVEKLNSGIDESISLEYFDGDVRSDLLEGFLCYLSQLEYGSSFLLTNLVKGIMNAIGACVKSTVERKESLLDEVAEKETELELVLEGLGLSKKKRVDSNLDKVARLVKGIWLGIEEGKSKLKKMKSELEKDLARAKTEAMKEVRLGRHLMLKGYSAEEVDAIKTNTYVEEENNEEAKAVGVVDGLDGISRQTVLDNQGDDVDLPEGGSDKVVREMSLRINDLESRLARERDTSKALLSVQAELQVELDSSRTREDNALMCNREFAGQFDRMKEADENREDQYVKVHFRLEKLNQVIFDLTLQVEDKDFEIKKGLEELSEATECAEKLQCQVDVLVVKGKQADMSQYRIQALE</sequence>
<feature type="coiled-coil region" evidence="1">
    <location>
        <begin position="436"/>
        <end position="467"/>
    </location>
</feature>